<reference evidence="3" key="1">
    <citation type="journal article" date="2019" name="Int. J. Syst. Evol. Microbiol.">
        <title>The Global Catalogue of Microorganisms (GCM) 10K type strain sequencing project: providing services to taxonomists for standard genome sequencing and annotation.</title>
        <authorList>
            <consortium name="The Broad Institute Genomics Platform"/>
            <consortium name="The Broad Institute Genome Sequencing Center for Infectious Disease"/>
            <person name="Wu L."/>
            <person name="Ma J."/>
        </authorList>
    </citation>
    <scope>NUCLEOTIDE SEQUENCE [LARGE SCALE GENOMIC DNA]</scope>
    <source>
        <strain evidence="3">CECT 8288</strain>
    </source>
</reference>
<dbReference type="InterPro" id="IPR005619">
    <property type="entry name" value="Uncharacterised_YajG"/>
</dbReference>
<feature type="signal peptide" evidence="1">
    <location>
        <begin position="1"/>
        <end position="25"/>
    </location>
</feature>
<comment type="caution">
    <text evidence="2">The sequence shown here is derived from an EMBL/GenBank/DDBJ whole genome shotgun (WGS) entry which is preliminary data.</text>
</comment>
<evidence type="ECO:0000313" key="3">
    <source>
        <dbReference type="Proteomes" id="UP001595710"/>
    </source>
</evidence>
<dbReference type="EMBL" id="JBHRYN010000005">
    <property type="protein sequence ID" value="MFC3700443.1"/>
    <property type="molecule type" value="Genomic_DNA"/>
</dbReference>
<dbReference type="RefSeq" id="WP_290281764.1">
    <property type="nucleotide sequence ID" value="NZ_JAUFQI010000001.1"/>
</dbReference>
<evidence type="ECO:0000256" key="1">
    <source>
        <dbReference type="SAM" id="SignalP"/>
    </source>
</evidence>
<feature type="chain" id="PRO_5045888062" evidence="1">
    <location>
        <begin position="26"/>
        <end position="195"/>
    </location>
</feature>
<protein>
    <submittedName>
        <fullName evidence="2">YajG family lipoprotein</fullName>
    </submittedName>
</protein>
<accession>A0ABV7WPQ0</accession>
<keyword evidence="2" id="KW-0449">Lipoprotein</keyword>
<organism evidence="2 3">
    <name type="scientific">Reinekea marina</name>
    <dbReference type="NCBI Taxonomy" id="1310421"/>
    <lineage>
        <taxon>Bacteria</taxon>
        <taxon>Pseudomonadati</taxon>
        <taxon>Pseudomonadota</taxon>
        <taxon>Gammaproteobacteria</taxon>
        <taxon>Oceanospirillales</taxon>
        <taxon>Saccharospirillaceae</taxon>
        <taxon>Reinekea</taxon>
    </lineage>
</organism>
<dbReference type="Pfam" id="PF03923">
    <property type="entry name" value="Lipoprotein_16"/>
    <property type="match status" value="1"/>
</dbReference>
<keyword evidence="1" id="KW-0732">Signal</keyword>
<dbReference type="Proteomes" id="UP001595710">
    <property type="component" value="Unassembled WGS sequence"/>
</dbReference>
<sequence>MKKTNHLFLKNFLFVCATLITVGCAQLSPQQVAFTPAIEAEGLISGTGTLSLKATDIRPSNVIGVRGGAYTSTSTITPKTPLTTVVESIARQILERGGFMLTDSLPDQALEIQIKELSFETTDQKASIKRNTAVAAISVVVEKGSVTYKNNYKTTQYIETLGYPSEAENEALLNDVFDSVLERMFRDPKLESFLQ</sequence>
<evidence type="ECO:0000313" key="2">
    <source>
        <dbReference type="EMBL" id="MFC3700443.1"/>
    </source>
</evidence>
<name>A0ABV7WPQ0_9GAMM</name>
<gene>
    <name evidence="2" type="ORF">ACFOND_02240</name>
</gene>
<proteinExistence type="predicted"/>
<dbReference type="PROSITE" id="PS51257">
    <property type="entry name" value="PROKAR_LIPOPROTEIN"/>
    <property type="match status" value="1"/>
</dbReference>
<keyword evidence="3" id="KW-1185">Reference proteome</keyword>